<protein>
    <submittedName>
        <fullName evidence="1">Uncharacterized protein</fullName>
    </submittedName>
</protein>
<accession>A0A7C9HCT4</accession>
<dbReference type="Proteomes" id="UP000482295">
    <property type="component" value="Unassembled WGS sequence"/>
</dbReference>
<dbReference type="EMBL" id="VVIQ01000001">
    <property type="protein sequence ID" value="MUL26889.1"/>
    <property type="molecule type" value="Genomic_DNA"/>
</dbReference>
<evidence type="ECO:0000313" key="2">
    <source>
        <dbReference type="Proteomes" id="UP000482295"/>
    </source>
</evidence>
<proteinExistence type="predicted"/>
<keyword evidence="2" id="KW-1185">Reference proteome</keyword>
<reference evidence="1 2" key="1">
    <citation type="submission" date="2019-09" db="EMBL/GenBank/DDBJ databases">
        <title>Prevotella A2879 sp. nov., isolated from an abscess of a patient.</title>
        <authorList>
            <person name="Buhl M."/>
            <person name="Oberhettinger P."/>
        </authorList>
    </citation>
    <scope>NUCLEOTIDE SEQUENCE [LARGE SCALE GENOMIC DNA]</scope>
    <source>
        <strain evidence="1 2">A2879</strain>
    </source>
</reference>
<evidence type="ECO:0000313" key="1">
    <source>
        <dbReference type="EMBL" id="MUL26889.1"/>
    </source>
</evidence>
<name>A0A7C9HCT4_9BACT</name>
<sequence length="73" mass="8260">MKKNYVSPVTEQVEIKLEKHLLDLSFDDTPADPGTALGKKHVFDDMDDDYSDRVNVTSGGDVYVGNRRSLWDD</sequence>
<dbReference type="AlphaFoldDB" id="A0A7C9HCT4"/>
<dbReference type="RefSeq" id="WP_009435550.1">
    <property type="nucleotide sequence ID" value="NZ_VVIQ01000001.1"/>
</dbReference>
<comment type="caution">
    <text evidence="1">The sequence shown here is derived from an EMBL/GenBank/DDBJ whole genome shotgun (WGS) entry which is preliminary data.</text>
</comment>
<gene>
    <name evidence="1" type="ORF">F0475_00795</name>
</gene>
<organism evidence="1 2">
    <name type="scientific">Prevotella vespertina</name>
    <dbReference type="NCBI Taxonomy" id="2608404"/>
    <lineage>
        <taxon>Bacteria</taxon>
        <taxon>Pseudomonadati</taxon>
        <taxon>Bacteroidota</taxon>
        <taxon>Bacteroidia</taxon>
        <taxon>Bacteroidales</taxon>
        <taxon>Prevotellaceae</taxon>
        <taxon>Prevotella</taxon>
    </lineage>
</organism>